<keyword evidence="2" id="KW-1185">Reference proteome</keyword>
<dbReference type="PANTHER" id="PTHR47326:SF1">
    <property type="entry name" value="HTH PSQ-TYPE DOMAIN-CONTAINING PROTEIN"/>
    <property type="match status" value="1"/>
</dbReference>
<accession>A0A4Y2E7N7</accession>
<gene>
    <name evidence="1" type="ORF">AVEN_158861_1</name>
</gene>
<dbReference type="EMBL" id="BGPR01000515">
    <property type="protein sequence ID" value="GBM24299.1"/>
    <property type="molecule type" value="Genomic_DNA"/>
</dbReference>
<proteinExistence type="predicted"/>
<name>A0A4Y2E7N7_ARAVE</name>
<dbReference type="Proteomes" id="UP000499080">
    <property type="component" value="Unassembled WGS sequence"/>
</dbReference>
<evidence type="ECO:0000313" key="2">
    <source>
        <dbReference type="Proteomes" id="UP000499080"/>
    </source>
</evidence>
<dbReference type="GO" id="GO:0003676">
    <property type="term" value="F:nucleic acid binding"/>
    <property type="evidence" value="ECO:0007669"/>
    <property type="project" value="InterPro"/>
</dbReference>
<reference evidence="1 2" key="1">
    <citation type="journal article" date="2019" name="Sci. Rep.">
        <title>Orb-weaving spider Araneus ventricosus genome elucidates the spidroin gene catalogue.</title>
        <authorList>
            <person name="Kono N."/>
            <person name="Nakamura H."/>
            <person name="Ohtoshi R."/>
            <person name="Moran D.A.P."/>
            <person name="Shinohara A."/>
            <person name="Yoshida Y."/>
            <person name="Fujiwara M."/>
            <person name="Mori M."/>
            <person name="Tomita M."/>
            <person name="Arakawa K."/>
        </authorList>
    </citation>
    <scope>NUCLEOTIDE SEQUENCE [LARGE SCALE GENOMIC DNA]</scope>
</reference>
<evidence type="ECO:0000313" key="1">
    <source>
        <dbReference type="EMBL" id="GBM24299.1"/>
    </source>
</evidence>
<dbReference type="PANTHER" id="PTHR47326">
    <property type="entry name" value="TRANSPOSABLE ELEMENT TC3 TRANSPOSASE-LIKE PROTEIN"/>
    <property type="match status" value="1"/>
</dbReference>
<dbReference type="Gene3D" id="3.30.420.10">
    <property type="entry name" value="Ribonuclease H-like superfamily/Ribonuclease H"/>
    <property type="match status" value="1"/>
</dbReference>
<protein>
    <submittedName>
        <fullName evidence="1">Uncharacterized protein</fullName>
    </submittedName>
</protein>
<dbReference type="OrthoDB" id="6436917at2759"/>
<comment type="caution">
    <text evidence="1">The sequence shown here is derived from an EMBL/GenBank/DDBJ whole genome shotgun (WGS) entry which is preliminary data.</text>
</comment>
<organism evidence="1 2">
    <name type="scientific">Araneus ventricosus</name>
    <name type="common">Orbweaver spider</name>
    <name type="synonym">Epeira ventricosa</name>
    <dbReference type="NCBI Taxonomy" id="182803"/>
    <lineage>
        <taxon>Eukaryota</taxon>
        <taxon>Metazoa</taxon>
        <taxon>Ecdysozoa</taxon>
        <taxon>Arthropoda</taxon>
        <taxon>Chelicerata</taxon>
        <taxon>Arachnida</taxon>
        <taxon>Araneae</taxon>
        <taxon>Araneomorphae</taxon>
        <taxon>Entelegynae</taxon>
        <taxon>Araneoidea</taxon>
        <taxon>Araneidae</taxon>
        <taxon>Araneus</taxon>
    </lineage>
</organism>
<dbReference type="InterPro" id="IPR036397">
    <property type="entry name" value="RNaseH_sf"/>
</dbReference>
<dbReference type="AlphaFoldDB" id="A0A4Y2E7N7"/>
<sequence>MVGSDVLRHVHKNQIRFQHDGASAYFKVVLRNANFEGRWIARSRPDRWSYRSPDLSSIDYFLWRHLKVIIYETPVDSIEKLVARLSFVAAGVRETPDIF</sequence>